<sequence>MKAESFDEKIEAGKDVTADLDLSKAHRPNQASRRVNVDFPGWMVEELDREARRLGVTRQSIIKVWLSERLEQVGANKRT</sequence>
<dbReference type="SUPFAM" id="SSF47598">
    <property type="entry name" value="Ribbon-helix-helix"/>
    <property type="match status" value="1"/>
</dbReference>
<dbReference type="RefSeq" id="WP_380688401.1">
    <property type="nucleotide sequence ID" value="NZ_JBHRSS010000003.1"/>
</dbReference>
<evidence type="ECO:0000313" key="1">
    <source>
        <dbReference type="EMBL" id="MFC3103915.1"/>
    </source>
</evidence>
<dbReference type="EMBL" id="JBHRSS010000003">
    <property type="protein sequence ID" value="MFC3103915.1"/>
    <property type="molecule type" value="Genomic_DNA"/>
</dbReference>
<accession>A0ABV7EPZ2</accession>
<reference evidence="2" key="1">
    <citation type="journal article" date="2019" name="Int. J. Syst. Evol. Microbiol.">
        <title>The Global Catalogue of Microorganisms (GCM) 10K type strain sequencing project: providing services to taxonomists for standard genome sequencing and annotation.</title>
        <authorList>
            <consortium name="The Broad Institute Genomics Platform"/>
            <consortium name="The Broad Institute Genome Sequencing Center for Infectious Disease"/>
            <person name="Wu L."/>
            <person name="Ma J."/>
        </authorList>
    </citation>
    <scope>NUCLEOTIDE SEQUENCE [LARGE SCALE GENOMIC DNA]</scope>
    <source>
        <strain evidence="2">KCTC 52640</strain>
    </source>
</reference>
<keyword evidence="2" id="KW-1185">Reference proteome</keyword>
<proteinExistence type="predicted"/>
<dbReference type="InterPro" id="IPR010985">
    <property type="entry name" value="Ribbon_hlx_hlx"/>
</dbReference>
<comment type="caution">
    <text evidence="1">The sequence shown here is derived from an EMBL/GenBank/DDBJ whole genome shotgun (WGS) entry which is preliminary data.</text>
</comment>
<organism evidence="1 2">
    <name type="scientific">Salinisphaera aquimarina</name>
    <dbReference type="NCBI Taxonomy" id="2094031"/>
    <lineage>
        <taxon>Bacteria</taxon>
        <taxon>Pseudomonadati</taxon>
        <taxon>Pseudomonadota</taxon>
        <taxon>Gammaproteobacteria</taxon>
        <taxon>Salinisphaerales</taxon>
        <taxon>Salinisphaeraceae</taxon>
        <taxon>Salinisphaera</taxon>
    </lineage>
</organism>
<dbReference type="NCBIfam" id="NF047399">
    <property type="entry name" value="BrnA_antitoxin_add"/>
    <property type="match status" value="1"/>
</dbReference>
<dbReference type="Proteomes" id="UP001595462">
    <property type="component" value="Unassembled WGS sequence"/>
</dbReference>
<protein>
    <submittedName>
        <fullName evidence="1">Type II toxin-antitoxin system BrnA family antitoxin</fullName>
    </submittedName>
</protein>
<evidence type="ECO:0000313" key="2">
    <source>
        <dbReference type="Proteomes" id="UP001595462"/>
    </source>
</evidence>
<name>A0ABV7EPZ2_9GAMM</name>
<gene>
    <name evidence="1" type="primary">brnA</name>
    <name evidence="1" type="ORF">ACFOSU_08425</name>
</gene>